<dbReference type="AlphaFoldDB" id="A0A6C0IZD1"/>
<feature type="compositionally biased region" description="Low complexity" evidence="1">
    <location>
        <begin position="1"/>
        <end position="18"/>
    </location>
</feature>
<feature type="region of interest" description="Disordered" evidence="1">
    <location>
        <begin position="1"/>
        <end position="41"/>
    </location>
</feature>
<organism evidence="2">
    <name type="scientific">viral metagenome</name>
    <dbReference type="NCBI Taxonomy" id="1070528"/>
    <lineage>
        <taxon>unclassified sequences</taxon>
        <taxon>metagenomes</taxon>
        <taxon>organismal metagenomes</taxon>
    </lineage>
</organism>
<dbReference type="EMBL" id="MN740271">
    <property type="protein sequence ID" value="QHT97057.1"/>
    <property type="molecule type" value="Genomic_DNA"/>
</dbReference>
<sequence>MQRRVVTTTTSGKNVKTTKPPPPTAKKVTPPPPAAAPTPSKVIEASKKVDETLALLREQEALEQERVKNKTNTKVLSGEIDWYQYLQPKDTRDIKACAELDEYNHGVYEHNNAMLPKVNELLKKLGLPQKKLDPPTAYVPRARAEYEKMLFDENFRVLHGIKFLAQRNIFPVRDYVIEESFVKADAIAFQEEIDRLIEQAGDNGIDISAAVGSGHKANCTCNNRWDGKSERCIGEGVRVRWKTMKDHHFLRPRISMESY</sequence>
<evidence type="ECO:0000256" key="1">
    <source>
        <dbReference type="SAM" id="MobiDB-lite"/>
    </source>
</evidence>
<name>A0A6C0IZD1_9ZZZZ</name>
<reference evidence="2" key="1">
    <citation type="journal article" date="2020" name="Nature">
        <title>Giant virus diversity and host interactions through global metagenomics.</title>
        <authorList>
            <person name="Schulz F."/>
            <person name="Roux S."/>
            <person name="Paez-Espino D."/>
            <person name="Jungbluth S."/>
            <person name="Walsh D.A."/>
            <person name="Denef V.J."/>
            <person name="McMahon K.D."/>
            <person name="Konstantinidis K.T."/>
            <person name="Eloe-Fadrosh E.A."/>
            <person name="Kyrpides N.C."/>
            <person name="Woyke T."/>
        </authorList>
    </citation>
    <scope>NUCLEOTIDE SEQUENCE</scope>
    <source>
        <strain evidence="2">GVMAG-M-3300024510-1</strain>
    </source>
</reference>
<evidence type="ECO:0000313" key="2">
    <source>
        <dbReference type="EMBL" id="QHT97057.1"/>
    </source>
</evidence>
<feature type="compositionally biased region" description="Pro residues" evidence="1">
    <location>
        <begin position="19"/>
        <end position="36"/>
    </location>
</feature>
<proteinExistence type="predicted"/>
<accession>A0A6C0IZD1</accession>
<protein>
    <submittedName>
        <fullName evidence="2">Uncharacterized protein</fullName>
    </submittedName>
</protein>